<feature type="compositionally biased region" description="Low complexity" evidence="1">
    <location>
        <begin position="175"/>
        <end position="189"/>
    </location>
</feature>
<name>A0ABW9P5S1_9LACO</name>
<feature type="transmembrane region" description="Helical" evidence="2">
    <location>
        <begin position="7"/>
        <end position="26"/>
    </location>
</feature>
<keyword evidence="2" id="KW-0472">Membrane</keyword>
<organism evidence="3 4">
    <name type="scientific">Companilactobacillus mishanensis</name>
    <dbReference type="NCBI Taxonomy" id="2486008"/>
    <lineage>
        <taxon>Bacteria</taxon>
        <taxon>Bacillati</taxon>
        <taxon>Bacillota</taxon>
        <taxon>Bacilli</taxon>
        <taxon>Lactobacillales</taxon>
        <taxon>Lactobacillaceae</taxon>
        <taxon>Companilactobacillus</taxon>
    </lineage>
</organism>
<proteinExistence type="predicted"/>
<reference evidence="3 4" key="1">
    <citation type="journal article" date="2019" name="Syst. Appl. Microbiol.">
        <title>Polyphasic characterization of two novel Lactobacillus spp. isolated from blown salami packages: Description of Lactobacillus halodurans sp. nov. and Lactobacillus salsicarnum sp. nov.</title>
        <authorList>
            <person name="Schuster J.A."/>
            <person name="Klingl A."/>
            <person name="Vogel R.F."/>
            <person name="Ehrmann M.A."/>
        </authorList>
    </citation>
    <scope>NUCLEOTIDE SEQUENCE [LARGE SCALE GENOMIC DNA]</scope>
    <source>
        <strain evidence="3 4">TMW 1.2098</strain>
    </source>
</reference>
<evidence type="ECO:0000313" key="4">
    <source>
        <dbReference type="Proteomes" id="UP000436655"/>
    </source>
</evidence>
<sequence length="280" mass="31416">MKLQKSVYIGIIVIFLSIITGCTSTLNAKISHDHPQNSNRISKIHADVKSVSNEKNEDRKFEKLKSLENNFDKYLYSKQKSNKGVDIYKKGIASGKKYFVELDRDTLNKLTSGNSKIGQKDDLDQNNNQLGDLLRRIDKEGTVVYSDTELSKLKKKINQQISTNQSSIEKKNKVENPPVNKSNNITPSESKVEPKSSSKVTLENAVYYAKEYIRQVKGEEVEFNLPRPEGNGNFIEIFHTPGDISEGGEVYVGSDGTCSLINDGDQFTDPRKITISSTLD</sequence>
<dbReference type="EMBL" id="VDFN01000002">
    <property type="protein sequence ID" value="MQS44610.1"/>
    <property type="molecule type" value="Genomic_DNA"/>
</dbReference>
<keyword evidence="2" id="KW-1133">Transmembrane helix</keyword>
<accession>A0ABW9P5S1</accession>
<protein>
    <recommendedName>
        <fullName evidence="5">Lipoprotein</fullName>
    </recommendedName>
</protein>
<evidence type="ECO:0000256" key="1">
    <source>
        <dbReference type="SAM" id="MobiDB-lite"/>
    </source>
</evidence>
<evidence type="ECO:0000256" key="2">
    <source>
        <dbReference type="SAM" id="Phobius"/>
    </source>
</evidence>
<keyword evidence="4" id="KW-1185">Reference proteome</keyword>
<gene>
    <name evidence="3" type="ORF">FHL03_03820</name>
</gene>
<dbReference type="RefSeq" id="WP_125704856.1">
    <property type="nucleotide sequence ID" value="NZ_JBHTOO010000023.1"/>
</dbReference>
<dbReference type="PROSITE" id="PS51257">
    <property type="entry name" value="PROKAR_LIPOPROTEIN"/>
    <property type="match status" value="1"/>
</dbReference>
<evidence type="ECO:0008006" key="5">
    <source>
        <dbReference type="Google" id="ProtNLM"/>
    </source>
</evidence>
<dbReference type="Proteomes" id="UP000436655">
    <property type="component" value="Unassembled WGS sequence"/>
</dbReference>
<feature type="region of interest" description="Disordered" evidence="1">
    <location>
        <begin position="159"/>
        <end position="196"/>
    </location>
</feature>
<keyword evidence="2" id="KW-0812">Transmembrane</keyword>
<comment type="caution">
    <text evidence="3">The sequence shown here is derived from an EMBL/GenBank/DDBJ whole genome shotgun (WGS) entry which is preliminary data.</text>
</comment>
<evidence type="ECO:0000313" key="3">
    <source>
        <dbReference type="EMBL" id="MQS44610.1"/>
    </source>
</evidence>